<feature type="compositionally biased region" description="Polar residues" evidence="1">
    <location>
        <begin position="1"/>
        <end position="12"/>
    </location>
</feature>
<dbReference type="Proteomes" id="UP000239480">
    <property type="component" value="Unassembled WGS sequence"/>
</dbReference>
<dbReference type="InterPro" id="IPR022025">
    <property type="entry name" value="Amidoligase_2"/>
</dbReference>
<dbReference type="AlphaFoldDB" id="A0A2T0RPP9"/>
<organism evidence="2 3">
    <name type="scientific">Aliiruegeria haliotis</name>
    <dbReference type="NCBI Taxonomy" id="1280846"/>
    <lineage>
        <taxon>Bacteria</taxon>
        <taxon>Pseudomonadati</taxon>
        <taxon>Pseudomonadota</taxon>
        <taxon>Alphaproteobacteria</taxon>
        <taxon>Rhodobacterales</taxon>
        <taxon>Roseobacteraceae</taxon>
        <taxon>Aliiruegeria</taxon>
    </lineage>
</organism>
<feature type="region of interest" description="Disordered" evidence="1">
    <location>
        <begin position="1"/>
        <end position="22"/>
    </location>
</feature>
<dbReference type="Pfam" id="PF12224">
    <property type="entry name" value="Amidoligase_2"/>
    <property type="match status" value="1"/>
</dbReference>
<dbReference type="GO" id="GO:0016874">
    <property type="term" value="F:ligase activity"/>
    <property type="evidence" value="ECO:0007669"/>
    <property type="project" value="UniProtKB-KW"/>
</dbReference>
<keyword evidence="2" id="KW-0436">Ligase</keyword>
<dbReference type="OrthoDB" id="5597599at2"/>
<evidence type="ECO:0000313" key="2">
    <source>
        <dbReference type="EMBL" id="PRY23131.1"/>
    </source>
</evidence>
<dbReference type="EMBL" id="PVTD01000005">
    <property type="protein sequence ID" value="PRY23131.1"/>
    <property type="molecule type" value="Genomic_DNA"/>
</dbReference>
<gene>
    <name evidence="2" type="ORF">CLV78_105183</name>
</gene>
<evidence type="ECO:0000313" key="3">
    <source>
        <dbReference type="Proteomes" id="UP000239480"/>
    </source>
</evidence>
<keyword evidence="3" id="KW-1185">Reference proteome</keyword>
<name>A0A2T0RPP9_9RHOB</name>
<proteinExistence type="predicted"/>
<sequence>MDIQRTTPSENSPVFAPLPADPSCESPRRVGLEIEFAGLSLPDATGVVKQRFSGREIWNGAGEVTLQHSSIGKIEMYLDTAFRPESESAAAKAGVEIAQSVVPLEIVTEPLLHTDLPQMEALVADLDAAGGHGGGKSLLIGCGLHLNIDLADSEEGSDLPRIALAYALLEGWLRWRDPPELSRRLLPFVDPFPADMVSDLAGMGPGMSCDDLFTLLSRYALSRNQGLDLLPAWAAVAPERYERDGPVDSAVSPRPAYHYRLPDCRIGDAEWSLAYEWDRWQLIENVARRTDLLEALCNLWLAADGTQLLPGHTEWHEAVTGHLGSLATLAPNYRSVQEGG</sequence>
<protein>
    <submittedName>
        <fullName evidence="2">Putative amidoligase enzyme</fullName>
    </submittedName>
</protein>
<comment type="caution">
    <text evidence="2">The sequence shown here is derived from an EMBL/GenBank/DDBJ whole genome shotgun (WGS) entry which is preliminary data.</text>
</comment>
<accession>A0A2T0RPP9</accession>
<reference evidence="2 3" key="1">
    <citation type="submission" date="2018-03" db="EMBL/GenBank/DDBJ databases">
        <title>Genomic Encyclopedia of Archaeal and Bacterial Type Strains, Phase II (KMG-II): from individual species to whole genera.</title>
        <authorList>
            <person name="Goeker M."/>
        </authorList>
    </citation>
    <scope>NUCLEOTIDE SEQUENCE [LARGE SCALE GENOMIC DNA]</scope>
    <source>
        <strain evidence="2 3">DSM 29328</strain>
    </source>
</reference>
<evidence type="ECO:0000256" key="1">
    <source>
        <dbReference type="SAM" id="MobiDB-lite"/>
    </source>
</evidence>
<dbReference type="RefSeq" id="WP_106205439.1">
    <property type="nucleotide sequence ID" value="NZ_PVTD01000005.1"/>
</dbReference>